<evidence type="ECO:0000313" key="7">
    <source>
        <dbReference type="Proteomes" id="UP001500320"/>
    </source>
</evidence>
<evidence type="ECO:0000313" key="6">
    <source>
        <dbReference type="EMBL" id="GAA3155545.1"/>
    </source>
</evidence>
<protein>
    <recommendedName>
        <fullName evidence="5">Epoxide hydrolase N-terminal domain-containing protein</fullName>
    </recommendedName>
</protein>
<feature type="region of interest" description="Disordered" evidence="4">
    <location>
        <begin position="132"/>
        <end position="177"/>
    </location>
</feature>
<feature type="region of interest" description="Disordered" evidence="4">
    <location>
        <begin position="280"/>
        <end position="406"/>
    </location>
</feature>
<gene>
    <name evidence="6" type="ORF">GCM10010466_53090</name>
</gene>
<dbReference type="Pfam" id="PF06441">
    <property type="entry name" value="EHN"/>
    <property type="match status" value="1"/>
</dbReference>
<comment type="similarity">
    <text evidence="1">Belongs to the peptidase S33 family.</text>
</comment>
<evidence type="ECO:0000259" key="5">
    <source>
        <dbReference type="Pfam" id="PF06441"/>
    </source>
</evidence>
<dbReference type="SUPFAM" id="SSF53474">
    <property type="entry name" value="alpha/beta-Hydrolases"/>
    <property type="match status" value="2"/>
</dbReference>
<dbReference type="EMBL" id="BAAAUT010000051">
    <property type="protein sequence ID" value="GAA3155545.1"/>
    <property type="molecule type" value="Genomic_DNA"/>
</dbReference>
<evidence type="ECO:0000256" key="4">
    <source>
        <dbReference type="SAM" id="MobiDB-lite"/>
    </source>
</evidence>
<feature type="domain" description="Epoxide hydrolase N-terminal" evidence="5">
    <location>
        <begin position="26"/>
        <end position="98"/>
    </location>
</feature>
<accession>A0ABP6NVH8</accession>
<keyword evidence="7" id="KW-1185">Reference proteome</keyword>
<feature type="compositionally biased region" description="Basic residues" evidence="4">
    <location>
        <begin position="366"/>
        <end position="383"/>
    </location>
</feature>
<comment type="caution">
    <text evidence="6">The sequence shown here is derived from an EMBL/GenBank/DDBJ whole genome shotgun (WGS) entry which is preliminary data.</text>
</comment>
<dbReference type="Gene3D" id="3.40.50.1820">
    <property type="entry name" value="alpha/beta hydrolase"/>
    <property type="match status" value="2"/>
</dbReference>
<proteinExistence type="inferred from homology"/>
<evidence type="ECO:0000256" key="2">
    <source>
        <dbReference type="ARBA" id="ARBA00022797"/>
    </source>
</evidence>
<sequence>MHGRSADRPARPAHQDPLGPEPAGGDQGYGVPLVRVRKLAEHWRDRYDWRAWEARLNAHPQYTTIDGANVHFLHVRSTEPGALPLVPSHGWPGSVAEYLDVLGPLSDPRRHGLDPAIAFDLVVPPPRFRFLRPGSRHRLGPREDRPGLGRPDAATRLPPVRRGGQRAGSGWGSFISPELGRTAPEAVTGVHVTRLWRPPPDDDPDRPDRLSLRERAALEAFRHCLDKEASYGAVQAQQPQTLAPALTDPPAGLLGRNAQAMEGPAAEALLTHVTIHRLSGAPPLTGPMPAVPADGPAVDRRIRTRRPGTARTRSPGGRSPPPSRRARPSGHCCRGFSTQSSTSTGAPSAGARRVGGRRGRPERSGRKARWPRRRLRWPAHRRGAAGPTPGSRCAAPPRPGAWPRRW</sequence>
<feature type="compositionally biased region" description="Low complexity" evidence="4">
    <location>
        <begin position="337"/>
        <end position="352"/>
    </location>
</feature>
<organism evidence="6 7">
    <name type="scientific">Planomonospora alba</name>
    <dbReference type="NCBI Taxonomy" id="161354"/>
    <lineage>
        <taxon>Bacteria</taxon>
        <taxon>Bacillati</taxon>
        <taxon>Actinomycetota</taxon>
        <taxon>Actinomycetes</taxon>
        <taxon>Streptosporangiales</taxon>
        <taxon>Streptosporangiaceae</taxon>
        <taxon>Planomonospora</taxon>
    </lineage>
</organism>
<name>A0ABP6NVH8_9ACTN</name>
<reference evidence="7" key="1">
    <citation type="journal article" date="2019" name="Int. J. Syst. Evol. Microbiol.">
        <title>The Global Catalogue of Microorganisms (GCM) 10K type strain sequencing project: providing services to taxonomists for standard genome sequencing and annotation.</title>
        <authorList>
            <consortium name="The Broad Institute Genomics Platform"/>
            <consortium name="The Broad Institute Genome Sequencing Center for Infectious Disease"/>
            <person name="Wu L."/>
            <person name="Ma J."/>
        </authorList>
    </citation>
    <scope>NUCLEOTIDE SEQUENCE [LARGE SCALE GENOMIC DNA]</scope>
    <source>
        <strain evidence="7">JCM 9373</strain>
    </source>
</reference>
<dbReference type="PANTHER" id="PTHR21661:SF35">
    <property type="entry name" value="EPOXIDE HYDROLASE"/>
    <property type="match status" value="1"/>
</dbReference>
<evidence type="ECO:0000256" key="3">
    <source>
        <dbReference type="ARBA" id="ARBA00022801"/>
    </source>
</evidence>
<feature type="region of interest" description="Disordered" evidence="4">
    <location>
        <begin position="1"/>
        <end position="30"/>
    </location>
</feature>
<evidence type="ECO:0000256" key="1">
    <source>
        <dbReference type="ARBA" id="ARBA00010088"/>
    </source>
</evidence>
<dbReference type="PANTHER" id="PTHR21661">
    <property type="entry name" value="EPOXIDE HYDROLASE 1-RELATED"/>
    <property type="match status" value="1"/>
</dbReference>
<dbReference type="InterPro" id="IPR010497">
    <property type="entry name" value="Epoxide_hydro_N"/>
</dbReference>
<keyword evidence="3" id="KW-0378">Hydrolase</keyword>
<dbReference type="Proteomes" id="UP001500320">
    <property type="component" value="Unassembled WGS sequence"/>
</dbReference>
<feature type="compositionally biased region" description="Basic and acidic residues" evidence="4">
    <location>
        <begin position="1"/>
        <end position="14"/>
    </location>
</feature>
<keyword evidence="2" id="KW-0058">Aromatic hydrocarbons catabolism</keyword>
<dbReference type="InterPro" id="IPR029058">
    <property type="entry name" value="AB_hydrolase_fold"/>
</dbReference>